<feature type="domain" description="Sdz-33 F-box" evidence="1">
    <location>
        <begin position="147"/>
        <end position="215"/>
    </location>
</feature>
<dbReference type="EMBL" id="GL379824">
    <property type="protein sequence ID" value="EGT48846.1"/>
    <property type="molecule type" value="Genomic_DNA"/>
</dbReference>
<name>G0N0I8_CAEBE</name>
<protein>
    <recommendedName>
        <fullName evidence="1">Sdz-33 F-box domain-containing protein</fullName>
    </recommendedName>
</protein>
<dbReference type="Pfam" id="PF07735">
    <property type="entry name" value="FBA_2"/>
    <property type="match status" value="1"/>
</dbReference>
<dbReference type="Proteomes" id="UP000008068">
    <property type="component" value="Unassembled WGS sequence"/>
</dbReference>
<gene>
    <name evidence="2" type="ORF">CAEBREN_11219</name>
</gene>
<dbReference type="HOGENOM" id="CLU_028840_1_2_1"/>
<proteinExistence type="predicted"/>
<reference evidence="3" key="1">
    <citation type="submission" date="2011-07" db="EMBL/GenBank/DDBJ databases">
        <authorList>
            <consortium name="Caenorhabditis brenneri Sequencing and Analysis Consortium"/>
            <person name="Wilson R.K."/>
        </authorList>
    </citation>
    <scope>NUCLEOTIDE SEQUENCE [LARGE SCALE GENOMIC DNA]</scope>
    <source>
        <strain evidence="3">PB2801</strain>
    </source>
</reference>
<dbReference type="OMA" id="PRMEYIF"/>
<dbReference type="InParanoid" id="G0N0I8"/>
<dbReference type="PANTHER" id="PTHR22899">
    <property type="entry name" value="CYCLIN-RELATED F-BOX FAMILY"/>
    <property type="match status" value="1"/>
</dbReference>
<evidence type="ECO:0000313" key="3">
    <source>
        <dbReference type="Proteomes" id="UP000008068"/>
    </source>
</evidence>
<dbReference type="PANTHER" id="PTHR22899:SF0">
    <property type="entry name" value="F-BOX ASSOCIATED DOMAIN-CONTAINING PROTEIN-RELATED"/>
    <property type="match status" value="1"/>
</dbReference>
<evidence type="ECO:0000259" key="1">
    <source>
        <dbReference type="Pfam" id="PF07735"/>
    </source>
</evidence>
<organism evidence="3">
    <name type="scientific">Caenorhabditis brenneri</name>
    <name type="common">Nematode worm</name>
    <dbReference type="NCBI Taxonomy" id="135651"/>
    <lineage>
        <taxon>Eukaryota</taxon>
        <taxon>Metazoa</taxon>
        <taxon>Ecdysozoa</taxon>
        <taxon>Nematoda</taxon>
        <taxon>Chromadorea</taxon>
        <taxon>Rhabditida</taxon>
        <taxon>Rhabditina</taxon>
        <taxon>Rhabditomorpha</taxon>
        <taxon>Rhabditoidea</taxon>
        <taxon>Rhabditidae</taxon>
        <taxon>Peloderinae</taxon>
        <taxon>Caenorhabditis</taxon>
    </lineage>
</organism>
<sequence length="308" mass="36226">MVYILSKVNVCFKLNGRPRELTFQNIESTRSNSDGKKLKAPLEVKTSYHTEHRYIEKTIRKDQFEMEDWMEHFQTILNFRSIDSIIFDLFPTEYDSEDIKKYFGMPSSLDIEHTGNYAYNQAILQTFLPVESLIIAPDVFENSKVPPEILIQQFTSLTIVEFMQDDSYPRVVTLDDLLLINSKSIDVKNARMGPKDINRFIKLWQHGANPRMEYIFITYEKEKEDDEETILKGINYLKISNEWRSFRFPDCKKPVEDVFGGIDILRNDGVNATIRFDRANRYEMFVWFDHCIHEGGTSNLFRSVSYLA</sequence>
<dbReference type="OrthoDB" id="5911289at2759"/>
<dbReference type="FunCoup" id="G0N0I8">
    <property type="interactions" value="1379"/>
</dbReference>
<accession>G0N0I8</accession>
<dbReference type="InterPro" id="IPR012885">
    <property type="entry name" value="F-box_Sdz-33"/>
</dbReference>
<dbReference type="InterPro" id="IPR053222">
    <property type="entry name" value="Zygotic_Embryogenesis-Asso"/>
</dbReference>
<dbReference type="eggNOG" id="ENOG502RAXY">
    <property type="taxonomic scope" value="Eukaryota"/>
</dbReference>
<dbReference type="AlphaFoldDB" id="G0N0I8"/>
<keyword evidence="3" id="KW-1185">Reference proteome</keyword>
<evidence type="ECO:0000313" key="2">
    <source>
        <dbReference type="EMBL" id="EGT48846.1"/>
    </source>
</evidence>